<evidence type="ECO:0000313" key="1">
    <source>
        <dbReference type="EMBL" id="KEZ85711.1"/>
    </source>
</evidence>
<protein>
    <submittedName>
        <fullName evidence="1">Uncharacterized protein</fullName>
    </submittedName>
</protein>
<sequence length="444" mass="50684">MKNLLRVIFVLLIFNFILYDIAFAKDRSYALAHGKEDNKIEVAVVIKDDGIWAVNINNPSEKIMLNEGAYREPIISGNGYVAYRDIKNNLYVTKIDFYKKVENTTNVDDSITAYQWDKDGNLIYSKSTGGVYIFGVKDKTKEIFTGGKEFYTQILLGKDNSLFATKNIMKKGNSDNYPFPLGIVKLDLATKKEKVVIPYIPISSQNHDLGLDPKMATISINGVNLIVWCRPNSASMTADGVPIGVYNDESNKCREVLNEEIIVLTYEDMMSASPIDDNLVAIINGAYRFMNVDKTLGILNLEDESFKKITKDGEVAMTPSYSSDGRKIVYSASTYSENLQQWENSNNQHIYEVNLENNEITKLTNSSVGWDFYPNYINDDSEFVFIRKDKENKFSLIKGNREGKEQVIINNILHLDDSASINEYFWYYGHYDMKKVFHNMEITQ</sequence>
<comment type="caution">
    <text evidence="1">The sequence shown here is derived from an EMBL/GenBank/DDBJ whole genome shotgun (WGS) entry which is preliminary data.</text>
</comment>
<dbReference type="eggNOG" id="COG0823">
    <property type="taxonomic scope" value="Bacteria"/>
</dbReference>
<keyword evidence="2" id="KW-1185">Reference proteome</keyword>
<dbReference type="AlphaFoldDB" id="A0A084J9S7"/>
<organism evidence="1 2">
    <name type="scientific">Clostridium sulfidigenes</name>
    <dbReference type="NCBI Taxonomy" id="318464"/>
    <lineage>
        <taxon>Bacteria</taxon>
        <taxon>Bacillati</taxon>
        <taxon>Bacillota</taxon>
        <taxon>Clostridia</taxon>
        <taxon>Eubacteriales</taxon>
        <taxon>Clostridiaceae</taxon>
        <taxon>Clostridium</taxon>
    </lineage>
</organism>
<dbReference type="Gene3D" id="2.120.10.30">
    <property type="entry name" value="TolB, C-terminal domain"/>
    <property type="match status" value="1"/>
</dbReference>
<reference evidence="1 2" key="1">
    <citation type="submission" date="2014-07" db="EMBL/GenBank/DDBJ databases">
        <title>Draft genome of Clostridium sulfidigenes 113A isolated from sediments associated with methane hydrate from Krishna Godavari basin.</title>
        <authorList>
            <person name="Honkalas V.S."/>
            <person name="Dabir A.P."/>
            <person name="Arora P."/>
            <person name="Dhakephalkar P.K."/>
        </authorList>
    </citation>
    <scope>NUCLEOTIDE SEQUENCE [LARGE SCALE GENOMIC DNA]</scope>
    <source>
        <strain evidence="1 2">113A</strain>
    </source>
</reference>
<evidence type="ECO:0000313" key="2">
    <source>
        <dbReference type="Proteomes" id="UP000028542"/>
    </source>
</evidence>
<name>A0A084J9S7_9CLOT</name>
<dbReference type="InterPro" id="IPR011042">
    <property type="entry name" value="6-blade_b-propeller_TolB-like"/>
</dbReference>
<accession>A0A084J9S7</accession>
<dbReference type="Proteomes" id="UP000028542">
    <property type="component" value="Unassembled WGS sequence"/>
</dbReference>
<proteinExistence type="predicted"/>
<gene>
    <name evidence="1" type="ORF">IO99_12975</name>
</gene>
<dbReference type="EMBL" id="JPMD01000031">
    <property type="protein sequence ID" value="KEZ85711.1"/>
    <property type="molecule type" value="Genomic_DNA"/>
</dbReference>
<dbReference type="STRING" id="318464.IO99_12975"/>
<dbReference type="RefSeq" id="WP_035133896.1">
    <property type="nucleotide sequence ID" value="NZ_JPMD01000031.1"/>
</dbReference>
<dbReference type="SUPFAM" id="SSF82171">
    <property type="entry name" value="DPP6 N-terminal domain-like"/>
    <property type="match status" value="1"/>
</dbReference>